<evidence type="ECO:0000313" key="3">
    <source>
        <dbReference type="Proteomes" id="UP000605676"/>
    </source>
</evidence>
<reference evidence="2 3" key="1">
    <citation type="submission" date="2021-01" db="EMBL/GenBank/DDBJ databases">
        <title>Carboxyliciviraga sp.nov., isolated from coastal sediments.</title>
        <authorList>
            <person name="Lu D."/>
            <person name="Zhang T."/>
        </authorList>
    </citation>
    <scope>NUCLEOTIDE SEQUENCE [LARGE SCALE GENOMIC DNA]</scope>
    <source>
        <strain evidence="2 3">N1Y132</strain>
    </source>
</reference>
<protein>
    <submittedName>
        <fullName evidence="2">DUF1987 domain-containing protein</fullName>
    </submittedName>
</protein>
<organism evidence="2 3">
    <name type="scientific">Carboxylicivirga marina</name>
    <dbReference type="NCBI Taxonomy" id="2800988"/>
    <lineage>
        <taxon>Bacteria</taxon>
        <taxon>Pseudomonadati</taxon>
        <taxon>Bacteroidota</taxon>
        <taxon>Bacteroidia</taxon>
        <taxon>Marinilabiliales</taxon>
        <taxon>Marinilabiliaceae</taxon>
        <taxon>Carboxylicivirga</taxon>
    </lineage>
</organism>
<comment type="caution">
    <text evidence="2">The sequence shown here is derived from an EMBL/GenBank/DDBJ whole genome shotgun (WGS) entry which is preliminary data.</text>
</comment>
<proteinExistence type="predicted"/>
<sequence length="124" mass="14229">MEPLVKEATTKTPYLNFNSNNGHIQIEGKSIPENPHNLFDPILEWLDKYSINPSPVTKVEIKLDYFNTSSSVFLLSVFKKLKTIYSQNNDTNISWYCNKNDEDMIEAGEDYQSIVGIPIQIIEV</sequence>
<name>A0ABS1HNZ1_9BACT</name>
<dbReference type="RefSeq" id="WP_200466632.1">
    <property type="nucleotide sequence ID" value="NZ_JAENRR010000067.1"/>
</dbReference>
<feature type="domain" description="SiaC family regulatory phosphoprotein" evidence="1">
    <location>
        <begin position="7"/>
        <end position="123"/>
    </location>
</feature>
<dbReference type="Proteomes" id="UP000605676">
    <property type="component" value="Unassembled WGS sequence"/>
</dbReference>
<evidence type="ECO:0000313" key="2">
    <source>
        <dbReference type="EMBL" id="MBK3519413.1"/>
    </source>
</evidence>
<dbReference type="InterPro" id="IPR018530">
    <property type="entry name" value="SiaC"/>
</dbReference>
<keyword evidence="3" id="KW-1185">Reference proteome</keyword>
<gene>
    <name evidence="2" type="ORF">JIV24_18850</name>
</gene>
<dbReference type="Pfam" id="PF09345">
    <property type="entry name" value="SiaC"/>
    <property type="match status" value="1"/>
</dbReference>
<accession>A0ABS1HNZ1</accession>
<dbReference type="EMBL" id="JAENRR010000067">
    <property type="protein sequence ID" value="MBK3519413.1"/>
    <property type="molecule type" value="Genomic_DNA"/>
</dbReference>
<evidence type="ECO:0000259" key="1">
    <source>
        <dbReference type="Pfam" id="PF09345"/>
    </source>
</evidence>